<evidence type="ECO:0000313" key="5">
    <source>
        <dbReference type="EMBL" id="RAK43774.1"/>
    </source>
</evidence>
<dbReference type="SMART" id="SM01134">
    <property type="entry name" value="DeoRC"/>
    <property type="match status" value="1"/>
</dbReference>
<evidence type="ECO:0000313" key="6">
    <source>
        <dbReference type="Proteomes" id="UP000249808"/>
    </source>
</evidence>
<sequence length="263" mass="29580">MIPICSYEGEFMFTEERHKKIITLLEANKRMTTKELANILNVSIDSIRRDFITLENRGLLQRTHGGAILKQQSLIYPPPPNDRYSNIDNETYSIAKSAVQFIKEKETIFISGSSVHYAMTDYLPNHIQYTVVTNSSVIAEKIKSMDNIHLILIGGTVKESGNMTDTIALNMIQLFHFDICFITCGGFNGDVLSTTSTDVALFNQNIIKNSTRKIALVPHSKMNRTLFSKIANVESIDIIITDSKAKQKDLSMITTNLELIIAK</sequence>
<dbReference type="PROSITE" id="PS51000">
    <property type="entry name" value="HTH_DEOR_2"/>
    <property type="match status" value="1"/>
</dbReference>
<evidence type="ECO:0000256" key="3">
    <source>
        <dbReference type="ARBA" id="ARBA00023163"/>
    </source>
</evidence>
<feature type="domain" description="HTH deoR-type" evidence="4">
    <location>
        <begin position="14"/>
        <end position="69"/>
    </location>
</feature>
<dbReference type="Gene3D" id="3.40.50.1360">
    <property type="match status" value="1"/>
</dbReference>
<dbReference type="InterPro" id="IPR050313">
    <property type="entry name" value="Carb_Metab_HTH_regulators"/>
</dbReference>
<dbReference type="Pfam" id="PF08220">
    <property type="entry name" value="HTH_DeoR"/>
    <property type="match status" value="1"/>
</dbReference>
<accession>A0A327ZQB0</accession>
<dbReference type="InterPro" id="IPR037171">
    <property type="entry name" value="NagB/RpiA_transferase-like"/>
</dbReference>
<dbReference type="GO" id="GO:0003700">
    <property type="term" value="F:DNA-binding transcription factor activity"/>
    <property type="evidence" value="ECO:0007669"/>
    <property type="project" value="InterPro"/>
</dbReference>
<dbReference type="PRINTS" id="PR00037">
    <property type="entry name" value="HTHLACR"/>
</dbReference>
<dbReference type="Gene3D" id="1.10.10.10">
    <property type="entry name" value="Winged helix-like DNA-binding domain superfamily/Winged helix DNA-binding domain"/>
    <property type="match status" value="1"/>
</dbReference>
<dbReference type="AlphaFoldDB" id="A0A327ZQB0"/>
<dbReference type="InterPro" id="IPR036388">
    <property type="entry name" value="WH-like_DNA-bd_sf"/>
</dbReference>
<organism evidence="5 6">
    <name type="scientific">Macrococcus epidermidis</name>
    <dbReference type="NCBI Taxonomy" id="1902580"/>
    <lineage>
        <taxon>Bacteria</taxon>
        <taxon>Bacillati</taxon>
        <taxon>Bacillota</taxon>
        <taxon>Bacilli</taxon>
        <taxon>Bacillales</taxon>
        <taxon>Staphylococcaceae</taxon>
        <taxon>Macrococcus</taxon>
    </lineage>
</organism>
<evidence type="ECO:0000256" key="1">
    <source>
        <dbReference type="ARBA" id="ARBA00022736"/>
    </source>
</evidence>
<dbReference type="InterPro" id="IPR036390">
    <property type="entry name" value="WH_DNA-bd_sf"/>
</dbReference>
<keyword evidence="6" id="KW-1185">Reference proteome</keyword>
<keyword evidence="2" id="KW-0805">Transcription regulation</keyword>
<comment type="caution">
    <text evidence="5">The sequence shown here is derived from an EMBL/GenBank/DDBJ whole genome shotgun (WGS) entry which is preliminary data.</text>
</comment>
<evidence type="ECO:0000256" key="2">
    <source>
        <dbReference type="ARBA" id="ARBA00023015"/>
    </source>
</evidence>
<keyword evidence="1" id="KW-0423">Lactose metabolism</keyword>
<dbReference type="SUPFAM" id="SSF46785">
    <property type="entry name" value="Winged helix' DNA-binding domain"/>
    <property type="match status" value="1"/>
</dbReference>
<dbReference type="PANTHER" id="PTHR30363:SF51">
    <property type="entry name" value="HTH-TYPE TRANSCRIPTIONAL REPRESSOR GLCR"/>
    <property type="match status" value="1"/>
</dbReference>
<dbReference type="GO" id="GO:0005988">
    <property type="term" value="P:lactose metabolic process"/>
    <property type="evidence" value="ECO:0007669"/>
    <property type="project" value="UniProtKB-KW"/>
</dbReference>
<dbReference type="SMART" id="SM00420">
    <property type="entry name" value="HTH_DEOR"/>
    <property type="match status" value="1"/>
</dbReference>
<dbReference type="Pfam" id="PF00455">
    <property type="entry name" value="DeoRC"/>
    <property type="match status" value="1"/>
</dbReference>
<protein>
    <submittedName>
        <fullName evidence="5">DeoR family transcriptional regulator</fullName>
    </submittedName>
</protein>
<keyword evidence="3" id="KW-0804">Transcription</keyword>
<dbReference type="InterPro" id="IPR001034">
    <property type="entry name" value="DeoR_HTH"/>
</dbReference>
<dbReference type="SUPFAM" id="SSF100950">
    <property type="entry name" value="NagB/RpiA/CoA transferase-like"/>
    <property type="match status" value="1"/>
</dbReference>
<dbReference type="Proteomes" id="UP000249808">
    <property type="component" value="Unassembled WGS sequence"/>
</dbReference>
<dbReference type="EMBL" id="PZJH01000009">
    <property type="protein sequence ID" value="RAK43774.1"/>
    <property type="molecule type" value="Genomic_DNA"/>
</dbReference>
<proteinExistence type="predicted"/>
<evidence type="ECO:0000259" key="4">
    <source>
        <dbReference type="PROSITE" id="PS51000"/>
    </source>
</evidence>
<dbReference type="PANTHER" id="PTHR30363">
    <property type="entry name" value="HTH-TYPE TRANSCRIPTIONAL REGULATOR SRLR-RELATED"/>
    <property type="match status" value="1"/>
</dbReference>
<dbReference type="InterPro" id="IPR014036">
    <property type="entry name" value="DeoR-like_C"/>
</dbReference>
<reference evidence="5 6" key="1">
    <citation type="journal article" date="2018" name="Front. Microbiol.">
        <title>Description and Comparative Genomics of Macrococcus caseolyticus subsp. hominis subsp. nov., Macrococcus goetzii sp. nov., Macrococcus epidermidis sp. nov., and Macrococcus bohemicus sp. nov., Novel Macrococci From Human Clinical Material With Virulence Potential and Suspected Uptake of Foreign DNA by Natural Transformation.</title>
        <authorList>
            <person name="Maslanova I."/>
            <person name="Wertheimer Z."/>
            <person name="Sedlacek I."/>
            <person name="Svec P."/>
            <person name="Indrakova A."/>
            <person name="Kovarovic V."/>
            <person name="Schumann P."/>
            <person name="Sproer C."/>
            <person name="Kralova S."/>
            <person name="Sedo O."/>
            <person name="Kristofova L."/>
            <person name="Vrbovska V."/>
            <person name="Fuzik T."/>
            <person name="Petras P."/>
            <person name="Zdrahal Z."/>
            <person name="Ruzickova V."/>
            <person name="Doskar J."/>
            <person name="Pantucek R."/>
        </authorList>
    </citation>
    <scope>NUCLEOTIDE SEQUENCE [LARGE SCALE GENOMIC DNA]</scope>
    <source>
        <strain evidence="5 6">01/688</strain>
    </source>
</reference>
<name>A0A327ZQB0_9STAP</name>
<gene>
    <name evidence="5" type="ORF">BHU61_12165</name>
</gene>